<accession>X1R8I4</accession>
<name>X1R8I4_9ZZZZ</name>
<dbReference type="EMBL" id="BARW01005227">
    <property type="protein sequence ID" value="GAI76873.1"/>
    <property type="molecule type" value="Genomic_DNA"/>
</dbReference>
<comment type="caution">
    <text evidence="1">The sequence shown here is derived from an EMBL/GenBank/DDBJ whole genome shotgun (WGS) entry which is preliminary data.</text>
</comment>
<organism evidence="1">
    <name type="scientific">marine sediment metagenome</name>
    <dbReference type="NCBI Taxonomy" id="412755"/>
    <lineage>
        <taxon>unclassified sequences</taxon>
        <taxon>metagenomes</taxon>
        <taxon>ecological metagenomes</taxon>
    </lineage>
</organism>
<dbReference type="AlphaFoldDB" id="X1R8I4"/>
<protein>
    <submittedName>
        <fullName evidence="1">Uncharacterized protein</fullName>
    </submittedName>
</protein>
<reference evidence="1" key="1">
    <citation type="journal article" date="2014" name="Front. Microbiol.">
        <title>High frequency of phylogenetically diverse reductive dehalogenase-homologous genes in deep subseafloor sedimentary metagenomes.</title>
        <authorList>
            <person name="Kawai M."/>
            <person name="Futagami T."/>
            <person name="Toyoda A."/>
            <person name="Takaki Y."/>
            <person name="Nishi S."/>
            <person name="Hori S."/>
            <person name="Arai W."/>
            <person name="Tsubouchi T."/>
            <person name="Morono Y."/>
            <person name="Uchiyama I."/>
            <person name="Ito T."/>
            <person name="Fujiyama A."/>
            <person name="Inagaki F."/>
            <person name="Takami H."/>
        </authorList>
    </citation>
    <scope>NUCLEOTIDE SEQUENCE</scope>
    <source>
        <strain evidence="1">Expedition CK06-06</strain>
    </source>
</reference>
<proteinExistence type="predicted"/>
<sequence length="61" mass="7303">MIIVRDDKRVNTFFIVFTFDEMSKIILESTRLKRLIEDIVSDVLHYGVERYPYTGKKDALY</sequence>
<gene>
    <name evidence="1" type="ORF">S12H4_11566</name>
</gene>
<evidence type="ECO:0000313" key="1">
    <source>
        <dbReference type="EMBL" id="GAI76873.1"/>
    </source>
</evidence>